<dbReference type="Pfam" id="PF09347">
    <property type="entry name" value="DUF1989"/>
    <property type="match status" value="1"/>
</dbReference>
<dbReference type="InterPro" id="IPR018959">
    <property type="entry name" value="DUF1989"/>
</dbReference>
<dbReference type="OrthoDB" id="504708at2759"/>
<dbReference type="PANTHER" id="PTHR31527:SF0">
    <property type="entry name" value="RE64534P"/>
    <property type="match status" value="1"/>
</dbReference>
<keyword evidence="4" id="KW-1185">Reference proteome</keyword>
<reference evidence="3" key="1">
    <citation type="journal article" date="2021" name="Nat. Commun.">
        <title>Genetic determinants of endophytism in the Arabidopsis root mycobiome.</title>
        <authorList>
            <person name="Mesny F."/>
            <person name="Miyauchi S."/>
            <person name="Thiergart T."/>
            <person name="Pickel B."/>
            <person name="Atanasova L."/>
            <person name="Karlsson M."/>
            <person name="Huettel B."/>
            <person name="Barry K.W."/>
            <person name="Haridas S."/>
            <person name="Chen C."/>
            <person name="Bauer D."/>
            <person name="Andreopoulos W."/>
            <person name="Pangilinan J."/>
            <person name="LaButti K."/>
            <person name="Riley R."/>
            <person name="Lipzen A."/>
            <person name="Clum A."/>
            <person name="Drula E."/>
            <person name="Henrissat B."/>
            <person name="Kohler A."/>
            <person name="Grigoriev I.V."/>
            <person name="Martin F.M."/>
            <person name="Hacquard S."/>
        </authorList>
    </citation>
    <scope>NUCLEOTIDE SEQUENCE</scope>
    <source>
        <strain evidence="3">MPI-CAGE-AT-0021</strain>
    </source>
</reference>
<accession>A0A9P9J1P7</accession>
<evidence type="ECO:0000313" key="3">
    <source>
        <dbReference type="EMBL" id="KAH7145532.1"/>
    </source>
</evidence>
<proteinExistence type="predicted"/>
<name>A0A9P9J1P7_9HYPO</name>
<dbReference type="PANTHER" id="PTHR31527">
    <property type="entry name" value="RE64534P"/>
    <property type="match status" value="1"/>
</dbReference>
<dbReference type="EMBL" id="JAGMUU010000009">
    <property type="protein sequence ID" value="KAH7145532.1"/>
    <property type="molecule type" value="Genomic_DNA"/>
</dbReference>
<gene>
    <name evidence="3" type="ORF">B0J13DRAFT_323107</name>
</gene>
<organism evidence="3 4">
    <name type="scientific">Dactylonectria estremocensis</name>
    <dbReference type="NCBI Taxonomy" id="1079267"/>
    <lineage>
        <taxon>Eukaryota</taxon>
        <taxon>Fungi</taxon>
        <taxon>Dikarya</taxon>
        <taxon>Ascomycota</taxon>
        <taxon>Pezizomycotina</taxon>
        <taxon>Sordariomycetes</taxon>
        <taxon>Hypocreomycetidae</taxon>
        <taxon>Hypocreales</taxon>
        <taxon>Nectriaceae</taxon>
        <taxon>Dactylonectria</taxon>
    </lineage>
</organism>
<feature type="region of interest" description="Disordered" evidence="1">
    <location>
        <begin position="1"/>
        <end position="23"/>
    </location>
</feature>
<dbReference type="AlphaFoldDB" id="A0A9P9J1P7"/>
<evidence type="ECO:0000256" key="1">
    <source>
        <dbReference type="SAM" id="MobiDB-lite"/>
    </source>
</evidence>
<evidence type="ECO:0000259" key="2">
    <source>
        <dbReference type="Pfam" id="PF09347"/>
    </source>
</evidence>
<protein>
    <recommendedName>
        <fullName evidence="2">DUF1989 domain-containing protein</fullName>
    </recommendedName>
</protein>
<sequence length="298" mass="33105">MPASDAERRANRKPIPKPVPAYLPSDASSPLTVDRALYTAFREAPRVLVEEFTLPIRSGKAWKAPAGSIVRISTPEGPQVGDLNIWNAHNPRERFWASRTKQLHASHVSTYDKLWSNLPYMRPLATIVADTLSWYGEDEHGGRVHDLLGTRCDPYINTVLSGGSYDFQCHSNLTRAVLPFGLNEGDVHDVINVFQVTGLDEEGRYFMNPCPAEAGDYLELFAEQDLLMALSTCPGGDLSLWGFGEDSEEEMIKCCRPLKVEVYRIADESLLAKSGWKPAEVSGYAGRHGMNVPLGEKR</sequence>
<comment type="caution">
    <text evidence="3">The sequence shown here is derived from an EMBL/GenBank/DDBJ whole genome shotgun (WGS) entry which is preliminary data.</text>
</comment>
<evidence type="ECO:0000313" key="4">
    <source>
        <dbReference type="Proteomes" id="UP000717696"/>
    </source>
</evidence>
<feature type="domain" description="DUF1989" evidence="2">
    <location>
        <begin position="53"/>
        <end position="227"/>
    </location>
</feature>
<dbReference type="Proteomes" id="UP000717696">
    <property type="component" value="Unassembled WGS sequence"/>
</dbReference>